<feature type="domain" description="RING-type" evidence="17">
    <location>
        <begin position="1853"/>
        <end position="1900"/>
    </location>
</feature>
<dbReference type="GO" id="GO:0016567">
    <property type="term" value="P:protein ubiquitination"/>
    <property type="evidence" value="ECO:0007669"/>
    <property type="project" value="UniProtKB-UniPathway"/>
</dbReference>
<evidence type="ECO:0000313" key="18">
    <source>
        <dbReference type="EMBL" id="CAD8893476.1"/>
    </source>
</evidence>
<dbReference type="GO" id="GO:0072344">
    <property type="term" value="P:rescue of stalled ribosome"/>
    <property type="evidence" value="ECO:0007669"/>
    <property type="project" value="UniProtKB-UniRule"/>
</dbReference>
<proteinExistence type="inferred from homology"/>
<evidence type="ECO:0000256" key="2">
    <source>
        <dbReference type="ARBA" id="ARBA00004514"/>
    </source>
</evidence>
<dbReference type="EC" id="2.3.2.27" evidence="5 15"/>
<protein>
    <recommendedName>
        <fullName evidence="6 15">E3 ubiquitin-protein ligase listerin</fullName>
        <ecNumber evidence="5 15">2.3.2.27</ecNumber>
    </recommendedName>
    <alternativeName>
        <fullName evidence="15">RING-type E3 ubiquitin transferase listerin</fullName>
    </alternativeName>
</protein>
<dbReference type="FunFam" id="3.30.40.10:FF:000038">
    <property type="entry name" value="E3 ubiquitin-protein ligase listerin"/>
    <property type="match status" value="1"/>
</dbReference>
<dbReference type="PANTHER" id="PTHR12389">
    <property type="entry name" value="ZINC FINGER PROTEIN 294"/>
    <property type="match status" value="1"/>
</dbReference>
<keyword evidence="12 15" id="KW-0833">Ubl conjugation pathway</keyword>
<dbReference type="CDD" id="cd16491">
    <property type="entry name" value="RING-CH-C4HC3_LTN1"/>
    <property type="match status" value="1"/>
</dbReference>
<dbReference type="SUPFAM" id="SSF57850">
    <property type="entry name" value="RING/U-box"/>
    <property type="match status" value="1"/>
</dbReference>
<comment type="subunit">
    <text evidence="15">Component of the ribosome quality control complex (RQC).</text>
</comment>
<evidence type="ECO:0000256" key="5">
    <source>
        <dbReference type="ARBA" id="ARBA00012483"/>
    </source>
</evidence>
<dbReference type="InterPro" id="IPR013083">
    <property type="entry name" value="Znf_RING/FYVE/PHD"/>
</dbReference>
<dbReference type="GO" id="GO:0008270">
    <property type="term" value="F:zinc ion binding"/>
    <property type="evidence" value="ECO:0007669"/>
    <property type="project" value="UniProtKB-KW"/>
</dbReference>
<dbReference type="InterPro" id="IPR039804">
    <property type="entry name" value="RING-CH-C4HC3_LTN1"/>
</dbReference>
<evidence type="ECO:0000256" key="13">
    <source>
        <dbReference type="ARBA" id="ARBA00022833"/>
    </source>
</evidence>
<dbReference type="InterPro" id="IPR039795">
    <property type="entry name" value="LTN1/Rkr1"/>
</dbReference>
<evidence type="ECO:0000256" key="6">
    <source>
        <dbReference type="ARBA" id="ARBA00017157"/>
    </source>
</evidence>
<dbReference type="InterPro" id="IPR054478">
    <property type="entry name" value="LTN1_UBC"/>
</dbReference>
<dbReference type="GO" id="GO:0005829">
    <property type="term" value="C:cytosol"/>
    <property type="evidence" value="ECO:0007669"/>
    <property type="project" value="UniProtKB-SubCell"/>
</dbReference>
<evidence type="ECO:0000256" key="11">
    <source>
        <dbReference type="ARBA" id="ARBA00022771"/>
    </source>
</evidence>
<comment type="function">
    <text evidence="15">E3 ubiquitin-protein ligase. Component of the ribosome quality control complex (RQC), a ribosome-associated complex that mediates ubiquitination and extraction of incompletely synthesized nascent chains for proteasomal degradation.</text>
</comment>
<organism evidence="18">
    <name type="scientific">Corethron hystrix</name>
    <dbReference type="NCBI Taxonomy" id="216773"/>
    <lineage>
        <taxon>Eukaryota</taxon>
        <taxon>Sar</taxon>
        <taxon>Stramenopiles</taxon>
        <taxon>Ochrophyta</taxon>
        <taxon>Bacillariophyta</taxon>
        <taxon>Coscinodiscophyceae</taxon>
        <taxon>Corethrophycidae</taxon>
        <taxon>Corethrales</taxon>
        <taxon>Corethraceae</taxon>
        <taxon>Corethron</taxon>
    </lineage>
</organism>
<dbReference type="Pfam" id="PF23009">
    <property type="entry name" value="UBC_like"/>
    <property type="match status" value="1"/>
</dbReference>
<reference evidence="18" key="1">
    <citation type="submission" date="2021-01" db="EMBL/GenBank/DDBJ databases">
        <authorList>
            <person name="Corre E."/>
            <person name="Pelletier E."/>
            <person name="Niang G."/>
            <person name="Scheremetjew M."/>
            <person name="Finn R."/>
            <person name="Kale V."/>
            <person name="Holt S."/>
            <person name="Cochrane G."/>
            <person name="Meng A."/>
            <person name="Brown T."/>
            <person name="Cohen L."/>
        </authorList>
    </citation>
    <scope>NUCLEOTIDE SEQUENCE</scope>
    <source>
        <strain evidence="18">308</strain>
    </source>
</reference>
<evidence type="ECO:0000256" key="16">
    <source>
        <dbReference type="SAM" id="MobiDB-lite"/>
    </source>
</evidence>
<evidence type="ECO:0000256" key="10">
    <source>
        <dbReference type="ARBA" id="ARBA00022737"/>
    </source>
</evidence>
<evidence type="ECO:0000256" key="8">
    <source>
        <dbReference type="ARBA" id="ARBA00022679"/>
    </source>
</evidence>
<dbReference type="Gene3D" id="3.30.40.10">
    <property type="entry name" value="Zinc/RING finger domain, C3HC4 (zinc finger)"/>
    <property type="match status" value="1"/>
</dbReference>
<dbReference type="SMART" id="SM00744">
    <property type="entry name" value="RINGv"/>
    <property type="match status" value="1"/>
</dbReference>
<name>A0A7S1FVN7_9STRA</name>
<dbReference type="Pfam" id="PF22999">
    <property type="entry name" value="LTN1_E3_ligase_6th"/>
    <property type="match status" value="1"/>
</dbReference>
<comment type="catalytic activity">
    <reaction evidence="1 15">
        <text>S-ubiquitinyl-[E2 ubiquitin-conjugating enzyme]-L-cysteine + [acceptor protein]-L-lysine = [E2 ubiquitin-conjugating enzyme]-L-cysteine + N(6)-ubiquitinyl-[acceptor protein]-L-lysine.</text>
        <dbReference type="EC" id="2.3.2.27"/>
    </reaction>
</comment>
<dbReference type="InterPro" id="IPR011016">
    <property type="entry name" value="Znf_RING-CH"/>
</dbReference>
<evidence type="ECO:0000256" key="1">
    <source>
        <dbReference type="ARBA" id="ARBA00000900"/>
    </source>
</evidence>
<accession>A0A7S1FVN7</accession>
<comment type="similarity">
    <text evidence="4 15">Belongs to the LTN1 family.</text>
</comment>
<keyword evidence="10" id="KW-0677">Repeat</keyword>
<evidence type="ECO:0000256" key="7">
    <source>
        <dbReference type="ARBA" id="ARBA00022490"/>
    </source>
</evidence>
<keyword evidence="13 15" id="KW-0862">Zinc</keyword>
<comment type="subcellular location">
    <subcellularLocation>
        <location evidence="2">Cytoplasm</location>
        <location evidence="2">Cytosol</location>
    </subcellularLocation>
</comment>
<evidence type="ECO:0000256" key="14">
    <source>
        <dbReference type="PROSITE-ProRule" id="PRU00175"/>
    </source>
</evidence>
<evidence type="ECO:0000256" key="12">
    <source>
        <dbReference type="ARBA" id="ARBA00022786"/>
    </source>
</evidence>
<dbReference type="PANTHER" id="PTHR12389:SF0">
    <property type="entry name" value="E3 UBIQUITIN-PROTEIN LIGASE LISTERIN"/>
    <property type="match status" value="1"/>
</dbReference>
<dbReference type="PROSITE" id="PS50089">
    <property type="entry name" value="ZF_RING_2"/>
    <property type="match status" value="1"/>
</dbReference>
<evidence type="ECO:0000256" key="3">
    <source>
        <dbReference type="ARBA" id="ARBA00004906"/>
    </source>
</evidence>
<sequence length="1908" mass="211536">MSKKGFIGFDAFRSGPVTQPQQNAECSLLGLTFSPGSSAPEPVNNNPNVPSLYYNGEDAAVIAAFRRIGRTAAPGRSSGDDTEISHVGLIRSVRFVQSYVAGGGNGLGASPAVSASLTRREAAAATRHFVHLCAFRPPLALRSNLLLHDSRGVRVAALSTLRSCLSRVPRATLDLLTHEGWRGGSSQSFNACGAVWCLAYDEDSVVRAEAEGLAADAVMMIAGEGNGDGLFGCKWDGKFLRDGMLGFMVYMLERVGDERRGRGKLIASDGGKKEVGNKKKNIKKKRQQQQGDVPSCTPCIPFEADTRAEERLTLLIIRGLTGIIPFLSSDGDERGEGSLKFPSLLTEVALWKRCADSRSSIRRAIYSLLSAVSVSLPSLLFCSTHPCSVYIPSTLLPHLYSHDHTPENISAAMDSLLSYIQTRGQDVWISSSSDELSTFSPSTSPPPRLDPQAITTSLCHHVLRLGCHGGRSSSAVGPSLLPYLSLLPRSQLFSLGYNLTRATWEGRKKCATRYEAGAMVRAVAECVQFLLLRGADAKDETEQEEKREGLIHLYAEVIRRMLLHGEHDGDAVLEKSLKEGLHRLDGARMGVGDSYDPAWDFWGNITETFSSAVTGKGNDDAPVLESSRRMRSLAALLPEKGPLGLQVAKLCTATFEALRMASRPAPLAPTLPELRLWARLLVLLPPSRLFASENNCAGFAMDTVLTWILHSDVHTVAYEIMPLLRSILDSLPSLRRTDVGQTLLRELILVVDKGGHTVEMTERLSALVTVIGRDASGSCALDHYAGALGRQIAGIDGLYIVMGENYETAALKFISSLLSPCMLIGKETVRGWICKDRFRLKKRGAKLWGMLLRLQVFETEDDAIDCAANLWLANNASEWETSVSSLSQNTRVVLLERCTSILKEDLLDGDNCNLSSKFDEEAVILWSDCARRLINLFERKDCDEGNSTIIYRLGFHFSSQQQPSSSLSFFSRRCLLRLLSNVGSARQCWWICFGRTQAPPSENNIFWNNDEVAWTTEAVLALVNCPQDVCSLLNILESNDDCCSEDGSKLLSELCLDRVISFLQHVRGNDDKDDRENNNTKQMLLALDVLVARICPLPLPAMSLTKRGLTDNYQKGTVVYRSAAPGEPHLKQYTVVKVHLEDGVQNPYYTVRDASTGNERQTVASRLSLLYTSDEEEETSEEKRSLRIAQQKKGSMYGVAIFDRLVQTAFCSNRGPRLPSNVTQRHLLASQVAGVLLRRVGPDPERESVRGIGSVRHGIHQILSQLESLWIDGVVGRCKLVESIEDGATMSIDVNTVAEVVDWDTIMDEGVAVLRCLAFILGHGGDGSLTTPFSLSFRLSNRVVPALNRLYTSSSFLDSGWHRHCLSFHLAALKVVRDALLDFRPEDKLASLVDMATTIDEIGSILIALLPENHQGVELLVRTLLSMHEAISATSPTEMIEMPSALGLVGRFVSLSAFEEGENECFVQTFTSALAAKGLRSVILKGAEGYFDDLLPLLDSLNKRFLTFDMLMGLAATASNMEDRDFRYQITEETTDGTRIFYNHWIECEADRGMTEEAEDLKDDMDVTLGWIPLSLRIWIESAVTPSWSDDTDDRNEAKRYHEDEIEAAEAEATTRFLLRWLVLLQFVTHLPKRCRGAVLRYLARTQVLANVFHACLSWTDLNVLVGTSVNPPGEEAWRIQDSFRSSKEEGGMLNLCVHVLYVTVQSLPFLVRKWYEENCPRSELNAFLKFVIERVGPSFLRRELETIKGSEGAPEMGEMVIGGSCVSREVVASYVQDECELKVVIRIPRAFPLRNVEVDCKGSYGVKESRWRRWQMQIMRMLNKTEEDGTILEALILWKENVDKEFDGIEPCPVCYAVLCPRTHALPKLECRTCHNKFHSGCLYKWFSTSGNSKCVICQQPWSGNKL</sequence>
<dbReference type="GO" id="GO:1990112">
    <property type="term" value="C:RQC complex"/>
    <property type="evidence" value="ECO:0007669"/>
    <property type="project" value="UniProtKB-UniRule"/>
</dbReference>
<keyword evidence="8 15" id="KW-0808">Transferase</keyword>
<dbReference type="EMBL" id="HBFR01028493">
    <property type="protein sequence ID" value="CAD8893476.1"/>
    <property type="molecule type" value="Transcribed_RNA"/>
</dbReference>
<keyword evidence="9 15" id="KW-0479">Metal-binding</keyword>
<dbReference type="GO" id="GO:0043023">
    <property type="term" value="F:ribosomal large subunit binding"/>
    <property type="evidence" value="ECO:0007669"/>
    <property type="project" value="TreeGrafter"/>
</dbReference>
<comment type="pathway">
    <text evidence="3 15">Protein modification; protein ubiquitination.</text>
</comment>
<feature type="region of interest" description="Disordered" evidence="16">
    <location>
        <begin position="266"/>
        <end position="294"/>
    </location>
</feature>
<dbReference type="GO" id="GO:1990116">
    <property type="term" value="P:ribosome-associated ubiquitin-dependent protein catabolic process"/>
    <property type="evidence" value="ECO:0007669"/>
    <property type="project" value="UniProtKB-UniRule"/>
</dbReference>
<gene>
    <name evidence="18" type="ORF">CHYS00102_LOCUS20685</name>
</gene>
<evidence type="ECO:0000256" key="4">
    <source>
        <dbReference type="ARBA" id="ARBA00007997"/>
    </source>
</evidence>
<keyword evidence="11 14" id="KW-0863">Zinc-finger</keyword>
<evidence type="ECO:0000256" key="9">
    <source>
        <dbReference type="ARBA" id="ARBA00022723"/>
    </source>
</evidence>
<evidence type="ECO:0000256" key="15">
    <source>
        <dbReference type="RuleBase" id="RU367090"/>
    </source>
</evidence>
<dbReference type="GO" id="GO:0061630">
    <property type="term" value="F:ubiquitin protein ligase activity"/>
    <property type="evidence" value="ECO:0007669"/>
    <property type="project" value="UniProtKB-UniRule"/>
</dbReference>
<dbReference type="InterPro" id="IPR001841">
    <property type="entry name" value="Znf_RING"/>
</dbReference>
<evidence type="ECO:0000259" key="17">
    <source>
        <dbReference type="PROSITE" id="PS50089"/>
    </source>
</evidence>
<dbReference type="UniPathway" id="UPA00143"/>
<feature type="compositionally biased region" description="Basic residues" evidence="16">
    <location>
        <begin position="278"/>
        <end position="287"/>
    </location>
</feature>
<keyword evidence="7" id="KW-0963">Cytoplasm</keyword>
<dbReference type="InterPro" id="IPR054477">
    <property type="entry name" value="LTN1_E3_ligase_6th"/>
</dbReference>